<evidence type="ECO:0000259" key="1">
    <source>
        <dbReference type="Pfam" id="PF11716"/>
    </source>
</evidence>
<dbReference type="SUPFAM" id="SSF109854">
    <property type="entry name" value="DinB/YfiT-like putative metalloenzymes"/>
    <property type="match status" value="1"/>
</dbReference>
<dbReference type="InterPro" id="IPR034660">
    <property type="entry name" value="DinB/YfiT-like"/>
</dbReference>
<keyword evidence="3" id="KW-1185">Reference proteome</keyword>
<keyword evidence="2" id="KW-0413">Isomerase</keyword>
<reference evidence="2 3" key="1">
    <citation type="submission" date="2021-03" db="EMBL/GenBank/DDBJ databases">
        <title>Actinomadura violae sp. nov., isolated from lichen in Thailand.</title>
        <authorList>
            <person name="Kanchanasin P."/>
            <person name="Saeng-In P."/>
            <person name="Phongsopitanun W."/>
            <person name="Yuki M."/>
            <person name="Kudo T."/>
            <person name="Ohkuma M."/>
            <person name="Tanasupawat S."/>
        </authorList>
    </citation>
    <scope>NUCLEOTIDE SEQUENCE [LARGE SCALE GENOMIC DNA]</scope>
    <source>
        <strain evidence="2 3">LCR2-06</strain>
    </source>
</reference>
<organism evidence="2 3">
    <name type="scientific">Actinomadura violacea</name>
    <dbReference type="NCBI Taxonomy" id="2819934"/>
    <lineage>
        <taxon>Bacteria</taxon>
        <taxon>Bacillati</taxon>
        <taxon>Actinomycetota</taxon>
        <taxon>Actinomycetes</taxon>
        <taxon>Streptosporangiales</taxon>
        <taxon>Thermomonosporaceae</taxon>
        <taxon>Actinomadura</taxon>
    </lineage>
</organism>
<dbReference type="Pfam" id="PF11716">
    <property type="entry name" value="MDMPI_N"/>
    <property type="match status" value="1"/>
</dbReference>
<feature type="domain" description="Mycothiol-dependent maleylpyruvate isomerase metal-binding" evidence="1">
    <location>
        <begin position="15"/>
        <end position="148"/>
    </location>
</feature>
<dbReference type="InterPro" id="IPR017517">
    <property type="entry name" value="Maleyloyr_isom"/>
</dbReference>
<dbReference type="GO" id="GO:0016853">
    <property type="term" value="F:isomerase activity"/>
    <property type="evidence" value="ECO:0007669"/>
    <property type="project" value="UniProtKB-KW"/>
</dbReference>
<dbReference type="EMBL" id="JAGEPF010000008">
    <property type="protein sequence ID" value="MBO2458780.1"/>
    <property type="molecule type" value="Genomic_DNA"/>
</dbReference>
<gene>
    <name evidence="2" type="ORF">J4709_14470</name>
</gene>
<accession>A0ABS3RPW3</accession>
<dbReference type="Proteomes" id="UP000680206">
    <property type="component" value="Unassembled WGS sequence"/>
</dbReference>
<comment type="caution">
    <text evidence="2">The sequence shown here is derived from an EMBL/GenBank/DDBJ whole genome shotgun (WGS) entry which is preliminary data.</text>
</comment>
<dbReference type="InterPro" id="IPR024344">
    <property type="entry name" value="MDMPI_metal-binding"/>
</dbReference>
<protein>
    <submittedName>
        <fullName evidence="2">Maleylpyruvate isomerase family mycothiol-dependent enzyme</fullName>
    </submittedName>
</protein>
<evidence type="ECO:0000313" key="2">
    <source>
        <dbReference type="EMBL" id="MBO2458780.1"/>
    </source>
</evidence>
<proteinExistence type="predicted"/>
<dbReference type="RefSeq" id="WP_208240989.1">
    <property type="nucleotide sequence ID" value="NZ_JAGEPF010000008.1"/>
</dbReference>
<sequence>MNAEMRGNVAAFEQTVRSSLALAATLGAAEWDRATECPGWTVKDQFAHLVSVEAALLGDPAPEVEVPEFDHVRNDFGRFLEAGVHARRAVPGPQVAAELADVLERRLVQLADQDPDAPATLPNGKEGTYALFMRFRAMDCWTHEQDVRRAVGRPGNLDAPAAGCFWAILSKGLPLVVARKAGAEPGQSVLFRISGPVEHRVAVVVDGGGRGSFADGVPDAATAELDLDWEGYVRLTAGRCGPDAVKSQAKGDAELAGRVLANMALTP</sequence>
<evidence type="ECO:0000313" key="3">
    <source>
        <dbReference type="Proteomes" id="UP000680206"/>
    </source>
</evidence>
<dbReference type="NCBIfam" id="TIGR03083">
    <property type="entry name" value="maleylpyruvate isomerase family mycothiol-dependent enzyme"/>
    <property type="match status" value="1"/>
</dbReference>
<name>A0ABS3RPW3_9ACTN</name>
<dbReference type="Gene3D" id="1.20.120.450">
    <property type="entry name" value="dinb family like domain"/>
    <property type="match status" value="1"/>
</dbReference>